<feature type="compositionally biased region" description="Pro residues" evidence="5">
    <location>
        <begin position="834"/>
        <end position="846"/>
    </location>
</feature>
<feature type="region of interest" description="Disordered" evidence="5">
    <location>
        <begin position="479"/>
        <end position="499"/>
    </location>
</feature>
<gene>
    <name evidence="7" type="ORF">VKT23_004587</name>
</gene>
<dbReference type="Proteomes" id="UP001498398">
    <property type="component" value="Unassembled WGS sequence"/>
</dbReference>
<feature type="transmembrane region" description="Helical" evidence="6">
    <location>
        <begin position="291"/>
        <end position="312"/>
    </location>
</feature>
<dbReference type="InterPro" id="IPR005178">
    <property type="entry name" value="Ostalpha/TMEM184C"/>
</dbReference>
<sequence length="954" mass="107576">MSNSSEPATDSRCFKHEAPDGPSLFQNGNLVFQAHHVGWIVSSFFTIVAIVASFWLINKHLQWYTDKREQRYIVRILFMVPIYALISLASYFFWNHSTPLLLIRDCYESTVLTSFFYLLLNYLSHDPDEQRAIFLKEGLSQEADRIALKKGEKPRTWMFPLGFVKAKPADGLYFLQLMKWGVLQYCVIRPTTTFAAVVLDYAGLYCEDSWGLGWGHVYITVIVSISVSIAMYCLLQLYFPVSSHLAHTKPLLKLFAIKAVVFLTFWQATFLSVLTMFGIVKDTKYMTADDINIGIGALLETFEMMLFAFLHIRAFTYKVYKPLHDPKSKDELPPLRTPRWRSLLHAMDFRETFRELWTGCIYLWQKVKGKEPTIDKDARRFAHYESAFEKPRGSGLGAVTLKDSKKGQKAESKEGKGKARHNDSRDGTLPEVEIEREEYVDIGGMRQWLGYGKNYGYGIHRDPSEGLEAQIERELERRGYGSHIPGRGHIKPLPIDDGIGHVHQPQKTWWRSLYERVSQTGRDDDIEDRLTGSPSKRSSKRASRSKSKHHRPSRSRSRQRSRDIGADKGLLFDHHYEDQPPPSLLKKKPGQTREYDSHYYSGLPGRIPRRDDPSSLPSSYPNHPSLPQPRQLQRQPPYRHDSPGSPSRPNFLSHSPSHGLERDRVFPTPAPSSPPPQSLLPPNFARSNDSLLDRVFPPSNVSHIDLMTDSTHAGLGRYGPLGQPSSTTTPTTEHAIGMAGERSFLQYQNAGGTPSSGHVDISGGLSAQVIHLGDPPLRFPTPPSNVEVNSDVVRNHTPTNLRHEPNMNVTTLHDSNDFANATSFTSPSQSLPGPNSPSPSSPPPSSSPRSPGNPRHSSGALRRSSAMRNESPRGDSFQPQSQGQAPRHSRSHQSRRHSAAPYPHAQQVQMPQHTYMPHPQDRRRSVPVKLTVPAPLAPQQTQGANRGYEEGRGW</sequence>
<feature type="compositionally biased region" description="Basic and acidic residues" evidence="5">
    <location>
        <begin position="560"/>
        <end position="578"/>
    </location>
</feature>
<dbReference type="SMART" id="SM01417">
    <property type="entry name" value="Solute_trans_a"/>
    <property type="match status" value="1"/>
</dbReference>
<feature type="compositionally biased region" description="Pro residues" evidence="5">
    <location>
        <begin position="668"/>
        <end position="679"/>
    </location>
</feature>
<feature type="compositionally biased region" description="Basic and acidic residues" evidence="5">
    <location>
        <begin position="402"/>
        <end position="428"/>
    </location>
</feature>
<evidence type="ECO:0000313" key="7">
    <source>
        <dbReference type="EMBL" id="KAK7467533.1"/>
    </source>
</evidence>
<evidence type="ECO:0000256" key="5">
    <source>
        <dbReference type="SAM" id="MobiDB-lite"/>
    </source>
</evidence>
<keyword evidence="2 6" id="KW-0812">Transmembrane</keyword>
<evidence type="ECO:0000256" key="3">
    <source>
        <dbReference type="ARBA" id="ARBA00022989"/>
    </source>
</evidence>
<feature type="compositionally biased region" description="Basic residues" evidence="5">
    <location>
        <begin position="537"/>
        <end position="559"/>
    </location>
</feature>
<feature type="transmembrane region" description="Helical" evidence="6">
    <location>
        <begin position="251"/>
        <end position="279"/>
    </location>
</feature>
<evidence type="ECO:0000256" key="1">
    <source>
        <dbReference type="ARBA" id="ARBA00004141"/>
    </source>
</evidence>
<evidence type="ECO:0000256" key="6">
    <source>
        <dbReference type="SAM" id="Phobius"/>
    </source>
</evidence>
<feature type="region of interest" description="Disordered" evidence="5">
    <location>
        <begin position="395"/>
        <end position="432"/>
    </location>
</feature>
<dbReference type="Pfam" id="PF03619">
    <property type="entry name" value="Solute_trans_a"/>
    <property type="match status" value="1"/>
</dbReference>
<protein>
    <recommendedName>
        <fullName evidence="9">DUF300-domain-containing protein</fullName>
    </recommendedName>
</protein>
<dbReference type="EMBL" id="JBANRG010000004">
    <property type="protein sequence ID" value="KAK7467533.1"/>
    <property type="molecule type" value="Genomic_DNA"/>
</dbReference>
<organism evidence="7 8">
    <name type="scientific">Marasmiellus scandens</name>
    <dbReference type="NCBI Taxonomy" id="2682957"/>
    <lineage>
        <taxon>Eukaryota</taxon>
        <taxon>Fungi</taxon>
        <taxon>Dikarya</taxon>
        <taxon>Basidiomycota</taxon>
        <taxon>Agaricomycotina</taxon>
        <taxon>Agaricomycetes</taxon>
        <taxon>Agaricomycetidae</taxon>
        <taxon>Agaricales</taxon>
        <taxon>Marasmiineae</taxon>
        <taxon>Omphalotaceae</taxon>
        <taxon>Marasmiellus</taxon>
    </lineage>
</organism>
<feature type="compositionally biased region" description="Polar residues" evidence="5">
    <location>
        <begin position="644"/>
        <end position="656"/>
    </location>
</feature>
<accession>A0ABR1JW26</accession>
<keyword evidence="3 6" id="KW-1133">Transmembrane helix</keyword>
<comment type="caution">
    <text evidence="7">The sequence shown here is derived from an EMBL/GenBank/DDBJ whole genome shotgun (WGS) entry which is preliminary data.</text>
</comment>
<feature type="region of interest" description="Disordered" evidence="5">
    <location>
        <begin position="796"/>
        <end position="954"/>
    </location>
</feature>
<feature type="compositionally biased region" description="Low complexity" evidence="5">
    <location>
        <begin position="847"/>
        <end position="858"/>
    </location>
</feature>
<feature type="transmembrane region" description="Helical" evidence="6">
    <location>
        <begin position="217"/>
        <end position="239"/>
    </location>
</feature>
<name>A0ABR1JW26_9AGAR</name>
<keyword evidence="4 6" id="KW-0472">Membrane</keyword>
<feature type="compositionally biased region" description="Polar residues" evidence="5">
    <location>
        <begin position="807"/>
        <end position="825"/>
    </location>
</feature>
<keyword evidence="8" id="KW-1185">Reference proteome</keyword>
<reference evidence="7 8" key="1">
    <citation type="submission" date="2024-01" db="EMBL/GenBank/DDBJ databases">
        <title>A draft genome for the cacao thread blight pathogen Marasmiellus scandens.</title>
        <authorList>
            <person name="Baruah I.K."/>
            <person name="Leung J."/>
            <person name="Bukari Y."/>
            <person name="Amoako-Attah I."/>
            <person name="Meinhardt L.W."/>
            <person name="Bailey B.A."/>
            <person name="Cohen S.P."/>
        </authorList>
    </citation>
    <scope>NUCLEOTIDE SEQUENCE [LARGE SCALE GENOMIC DNA]</scope>
    <source>
        <strain evidence="7 8">GH-19</strain>
    </source>
</reference>
<evidence type="ECO:0000256" key="4">
    <source>
        <dbReference type="ARBA" id="ARBA00023136"/>
    </source>
</evidence>
<feature type="region of interest" description="Disordered" evidence="5">
    <location>
        <begin position="524"/>
        <end position="686"/>
    </location>
</feature>
<evidence type="ECO:0000313" key="8">
    <source>
        <dbReference type="Proteomes" id="UP001498398"/>
    </source>
</evidence>
<feature type="compositionally biased region" description="Basic residues" evidence="5">
    <location>
        <begin position="887"/>
        <end position="898"/>
    </location>
</feature>
<feature type="transmembrane region" description="Helical" evidence="6">
    <location>
        <begin position="72"/>
        <end position="94"/>
    </location>
</feature>
<evidence type="ECO:0000256" key="2">
    <source>
        <dbReference type="ARBA" id="ARBA00022692"/>
    </source>
</evidence>
<feature type="transmembrane region" description="Helical" evidence="6">
    <location>
        <begin position="37"/>
        <end position="57"/>
    </location>
</feature>
<evidence type="ECO:0008006" key="9">
    <source>
        <dbReference type="Google" id="ProtNLM"/>
    </source>
</evidence>
<comment type="subcellular location">
    <subcellularLocation>
        <location evidence="1">Membrane</location>
        <topology evidence="1">Multi-pass membrane protein</topology>
    </subcellularLocation>
</comment>
<proteinExistence type="predicted"/>
<dbReference type="PANTHER" id="PTHR23423">
    <property type="entry name" value="ORGANIC SOLUTE TRANSPORTER-RELATED"/>
    <property type="match status" value="1"/>
</dbReference>